<accession>A0A485KF56</accession>
<name>A0A485KF56_9STRA</name>
<organism evidence="2 3">
    <name type="scientific">Aphanomyces stellatus</name>
    <dbReference type="NCBI Taxonomy" id="120398"/>
    <lineage>
        <taxon>Eukaryota</taxon>
        <taxon>Sar</taxon>
        <taxon>Stramenopiles</taxon>
        <taxon>Oomycota</taxon>
        <taxon>Saprolegniomycetes</taxon>
        <taxon>Saprolegniales</taxon>
        <taxon>Verrucalvaceae</taxon>
        <taxon>Aphanomyces</taxon>
    </lineage>
</organism>
<evidence type="ECO:0000313" key="3">
    <source>
        <dbReference type="Proteomes" id="UP000332933"/>
    </source>
</evidence>
<dbReference type="EMBL" id="CAADRA010000545">
    <property type="protein sequence ID" value="VFT80467.1"/>
    <property type="molecule type" value="Genomic_DNA"/>
</dbReference>
<keyword evidence="3" id="KW-1185">Reference proteome</keyword>
<evidence type="ECO:0000313" key="2">
    <source>
        <dbReference type="EMBL" id="VFT80467.1"/>
    </source>
</evidence>
<dbReference type="PANTHER" id="PTHR47169">
    <property type="entry name" value="OS01G0541250 PROTEIN"/>
    <property type="match status" value="1"/>
</dbReference>
<reference evidence="1" key="2">
    <citation type="submission" date="2019-06" db="EMBL/GenBank/DDBJ databases">
        <title>Genomics analysis of Aphanomyces spp. identifies a new class of oomycete effector associated with host adaptation.</title>
        <authorList>
            <person name="Gaulin E."/>
        </authorList>
    </citation>
    <scope>NUCLEOTIDE SEQUENCE</scope>
    <source>
        <strain evidence="1">CBS 578.67</strain>
    </source>
</reference>
<sequence length="252" mass="29133">MYFVGNSGRKKLRSANEIEALIISVDQHHRQTLRSLEALIPMSKTAILKHMAETKQVRARSSWMKPFLTPENVRERLKIALDILQPRSDGIHSFANMYDYVHIDKMWFNLTKAKKKIYVYDEEEVALRSCKSKRLITKVMFLSAVARPRYDANAKRVFDGKIGIWPFVEESPAARTTKNRQKGAMVTKYVSVDLEIYSDMIINQVILAFTLKIPRATQRRGVTLRQDNATPHWCVTTEMLKARRIHGLKVAN</sequence>
<dbReference type="InterPro" id="IPR036397">
    <property type="entry name" value="RNaseH_sf"/>
</dbReference>
<dbReference type="PANTHER" id="PTHR47169:SF2">
    <property type="entry name" value="OS01G0541250 PROTEIN"/>
    <property type="match status" value="1"/>
</dbReference>
<evidence type="ECO:0000313" key="1">
    <source>
        <dbReference type="EMBL" id="KAF0715607.1"/>
    </source>
</evidence>
<dbReference type="Gene3D" id="3.30.420.10">
    <property type="entry name" value="Ribonuclease H-like superfamily/Ribonuclease H"/>
    <property type="match status" value="1"/>
</dbReference>
<reference evidence="2 3" key="1">
    <citation type="submission" date="2019-03" db="EMBL/GenBank/DDBJ databases">
        <authorList>
            <person name="Gaulin E."/>
            <person name="Dumas B."/>
        </authorList>
    </citation>
    <scope>NUCLEOTIDE SEQUENCE [LARGE SCALE GENOMIC DNA]</scope>
    <source>
        <strain evidence="2">CBS 568.67</strain>
    </source>
</reference>
<protein>
    <submittedName>
        <fullName evidence="2">Aste57867_3297 protein</fullName>
    </submittedName>
</protein>
<proteinExistence type="predicted"/>
<dbReference type="GO" id="GO:0003676">
    <property type="term" value="F:nucleic acid binding"/>
    <property type="evidence" value="ECO:0007669"/>
    <property type="project" value="InterPro"/>
</dbReference>
<dbReference type="EMBL" id="VJMH01000545">
    <property type="protein sequence ID" value="KAF0715607.1"/>
    <property type="molecule type" value="Genomic_DNA"/>
</dbReference>
<dbReference type="Proteomes" id="UP000332933">
    <property type="component" value="Unassembled WGS sequence"/>
</dbReference>
<gene>
    <name evidence="2" type="primary">Aste57867_3297</name>
    <name evidence="1" type="ORF">As57867_003287</name>
    <name evidence="2" type="ORF">ASTE57867_3297</name>
</gene>
<dbReference type="AlphaFoldDB" id="A0A485KF56"/>